<sequence>MCGCRTPSDSICDLPMEINFAFYPPPTINLPNLEIPGLKEYKYKFDRERLTIEKYEQEQQVHLESHSITSKSEKESSCEVLNSKIDQITQNTQNINSIPSRSLVKNSFSSSSSPSFFNLENNQKIERRVETNILLPLKIQSNEEQQQSVLLQPQRPNDEKLVLNKDLTKNNKNQIMDCLEEFEVRRPDLFDMVELKSIDDRLELAKLMLTVNNQQSPNWYIFICKTIFGRLKTQLNLTLIKKFYCD</sequence>
<protein>
    <submittedName>
        <fullName evidence="1">Uncharacterized protein</fullName>
    </submittedName>
</protein>
<comment type="caution">
    <text evidence="1">The sequence shown here is derived from an EMBL/GenBank/DDBJ whole genome shotgun (WGS) entry which is preliminary data.</text>
</comment>
<proteinExistence type="predicted"/>
<accession>A0A6V7VM95</accession>
<dbReference type="OrthoDB" id="5909613at2759"/>
<dbReference type="EMBL" id="CAJEWN010000268">
    <property type="protein sequence ID" value="CAD2176090.1"/>
    <property type="molecule type" value="Genomic_DNA"/>
</dbReference>
<evidence type="ECO:0000313" key="1">
    <source>
        <dbReference type="EMBL" id="CAD2176090.1"/>
    </source>
</evidence>
<dbReference type="AlphaFoldDB" id="A0A6V7VM95"/>
<evidence type="ECO:0000313" key="2">
    <source>
        <dbReference type="Proteomes" id="UP000580250"/>
    </source>
</evidence>
<reference evidence="1 2" key="1">
    <citation type="submission" date="2020-08" db="EMBL/GenBank/DDBJ databases">
        <authorList>
            <person name="Koutsovoulos G."/>
            <person name="Danchin GJ E."/>
        </authorList>
    </citation>
    <scope>NUCLEOTIDE SEQUENCE [LARGE SCALE GENOMIC DNA]</scope>
</reference>
<organism evidence="1 2">
    <name type="scientific">Meloidogyne enterolobii</name>
    <name type="common">Root-knot nematode worm</name>
    <name type="synonym">Meloidogyne mayaguensis</name>
    <dbReference type="NCBI Taxonomy" id="390850"/>
    <lineage>
        <taxon>Eukaryota</taxon>
        <taxon>Metazoa</taxon>
        <taxon>Ecdysozoa</taxon>
        <taxon>Nematoda</taxon>
        <taxon>Chromadorea</taxon>
        <taxon>Rhabditida</taxon>
        <taxon>Tylenchina</taxon>
        <taxon>Tylenchomorpha</taxon>
        <taxon>Tylenchoidea</taxon>
        <taxon>Meloidogynidae</taxon>
        <taxon>Meloidogyninae</taxon>
        <taxon>Meloidogyne</taxon>
    </lineage>
</organism>
<name>A0A6V7VM95_MELEN</name>
<gene>
    <name evidence="1" type="ORF">MENT_LOCUS27861</name>
</gene>
<dbReference type="Proteomes" id="UP000580250">
    <property type="component" value="Unassembled WGS sequence"/>
</dbReference>